<evidence type="ECO:0000256" key="3">
    <source>
        <dbReference type="ARBA" id="ARBA00022525"/>
    </source>
</evidence>
<evidence type="ECO:0000256" key="9">
    <source>
        <dbReference type="PIRSR" id="PIRSR615500-1"/>
    </source>
</evidence>
<evidence type="ECO:0000256" key="2">
    <source>
        <dbReference type="ARBA" id="ARBA00011073"/>
    </source>
</evidence>
<keyword evidence="17" id="KW-1185">Reference proteome</keyword>
<dbReference type="PROSITE" id="PS00136">
    <property type="entry name" value="SUBTILASE_ASP"/>
    <property type="match status" value="1"/>
</dbReference>
<dbReference type="Pfam" id="PF02225">
    <property type="entry name" value="PA"/>
    <property type="match status" value="1"/>
</dbReference>
<comment type="subcellular location">
    <subcellularLocation>
        <location evidence="1">Secreted</location>
    </subcellularLocation>
</comment>
<dbReference type="SUPFAM" id="SSF52743">
    <property type="entry name" value="Subtilisin-like"/>
    <property type="match status" value="1"/>
</dbReference>
<dbReference type="GO" id="GO:0005576">
    <property type="term" value="C:extracellular region"/>
    <property type="evidence" value="ECO:0007669"/>
    <property type="project" value="UniProtKB-SubCell"/>
</dbReference>
<evidence type="ECO:0000256" key="5">
    <source>
        <dbReference type="ARBA" id="ARBA00022729"/>
    </source>
</evidence>
<keyword evidence="5 11" id="KW-0732">Signal</keyword>
<dbReference type="InterPro" id="IPR045051">
    <property type="entry name" value="SBT"/>
</dbReference>
<dbReference type="CDD" id="cd02120">
    <property type="entry name" value="PA_subtilisin_like"/>
    <property type="match status" value="1"/>
</dbReference>
<dbReference type="EMBL" id="OX465082">
    <property type="protein sequence ID" value="CAI9291425.1"/>
    <property type="molecule type" value="Genomic_DNA"/>
</dbReference>
<feature type="domain" description="Inhibitor I9" evidence="14">
    <location>
        <begin position="47"/>
        <end position="129"/>
    </location>
</feature>
<dbReference type="Pfam" id="PF05922">
    <property type="entry name" value="Inhibitor_I9"/>
    <property type="match status" value="1"/>
</dbReference>
<feature type="signal peptide" evidence="11">
    <location>
        <begin position="1"/>
        <end position="31"/>
    </location>
</feature>
<name>A0AA35ZF22_LACSI</name>
<dbReference type="PANTHER" id="PTHR10795">
    <property type="entry name" value="PROPROTEIN CONVERTASE SUBTILISIN/KEXIN"/>
    <property type="match status" value="1"/>
</dbReference>
<dbReference type="InterPro" id="IPR023827">
    <property type="entry name" value="Peptidase_S8_Asp-AS"/>
</dbReference>
<evidence type="ECO:0000259" key="13">
    <source>
        <dbReference type="Pfam" id="PF02225"/>
    </source>
</evidence>
<protein>
    <recommendedName>
        <fullName evidence="18">Subtilisin-like protease</fullName>
    </recommendedName>
</protein>
<evidence type="ECO:0000313" key="17">
    <source>
        <dbReference type="Proteomes" id="UP001177003"/>
    </source>
</evidence>
<feature type="active site" description="Charge relay system" evidence="9 10">
    <location>
        <position position="161"/>
    </location>
</feature>
<keyword evidence="6 10" id="KW-0378">Hydrolase</keyword>
<feature type="domain" description="Peptidase S8/S53" evidence="12">
    <location>
        <begin position="152"/>
        <end position="583"/>
    </location>
</feature>
<evidence type="ECO:0000259" key="12">
    <source>
        <dbReference type="Pfam" id="PF00082"/>
    </source>
</evidence>
<evidence type="ECO:0000256" key="10">
    <source>
        <dbReference type="PROSITE-ProRule" id="PRU01240"/>
    </source>
</evidence>
<evidence type="ECO:0000256" key="8">
    <source>
        <dbReference type="ARBA" id="ARBA00023180"/>
    </source>
</evidence>
<dbReference type="PROSITE" id="PS51892">
    <property type="entry name" value="SUBTILASE"/>
    <property type="match status" value="1"/>
</dbReference>
<dbReference type="InterPro" id="IPR003137">
    <property type="entry name" value="PA_domain"/>
</dbReference>
<dbReference type="InterPro" id="IPR046450">
    <property type="entry name" value="PA_dom_sf"/>
</dbReference>
<evidence type="ECO:0000256" key="7">
    <source>
        <dbReference type="ARBA" id="ARBA00022825"/>
    </source>
</evidence>
<dbReference type="CDD" id="cd04852">
    <property type="entry name" value="Peptidases_S8_3"/>
    <property type="match status" value="1"/>
</dbReference>
<feature type="active site" description="Charge relay system" evidence="9 10">
    <location>
        <position position="223"/>
    </location>
</feature>
<evidence type="ECO:0008006" key="18">
    <source>
        <dbReference type="Google" id="ProtNLM"/>
    </source>
</evidence>
<keyword evidence="4 10" id="KW-0645">Protease</keyword>
<evidence type="ECO:0000256" key="1">
    <source>
        <dbReference type="ARBA" id="ARBA00004613"/>
    </source>
</evidence>
<feature type="domain" description="PA" evidence="13">
    <location>
        <begin position="384"/>
        <end position="470"/>
    </location>
</feature>
<dbReference type="PRINTS" id="PR00723">
    <property type="entry name" value="SUBTILISIN"/>
</dbReference>
<sequence length="783" mass="83487">MICKRLSRMTINARLIFIQLLLTFSVTIAAGGTETEKTLVSSTGLKNYIVHVKRQVASLSTISSEDLKAYHRSFLPFRLASSEKEEPLLYSYQNVVSGFAARLTDADIEAMSKRDGFVSAREERILKLQTTHTPKFLGLHLKSGIWKESEFGKGSIIGMLDTGILQDHASFSDHGIPPPPSKWKGRCEFNASTCNNKLIGARSFTIGAMASNISTTPMDEFGHGTHTASTAAGRFVKNAEAFGGAAGGTAAGMAPYAHLAIYKVCSNGDCPDSDILAGLDAAVADGVDVISMSLGLDEKLPFFQDNIAIASFAAVRKGIFVSCAAGNFGPINGTATNLAPWVLTVGASTTDRKIKATAKLGNNKEFDGESLFQPKGSPSSTLSPLVYAGANEKQDSKLCVNGSLEGMDVKGKVVLCERGVASRIDKGEVVKKAGGAAMILMNQEEEGFSLNADEHVLPATHVSYAAGEKIKAYINSTLTPMAALLFKGTVIGDPLAPFVAAFSSRGPNTVSAGILKPDIIGPGVSILAAWGSVSRKPSFDLLSGTSMSCPHLSGVAAMLKATHPNWTPAAIKSAIMTSADLVNLKGTPIVDETLRPADLFATGSGHVNPSKANDPGLIYDIQPDDYIPYLCGLGYSDEQIGIIAHRPIKCSMKSSIPEGQLNYPSFAVKLGPPQTFTRTVTNVGEAYTSYVVTITAPKGVSVSVRPNKINFTQMNEKATYSVIFSRTNEEAAYAVLIWVLEDQVRTDQLRIVCAEVLKMSHNRIRSRISLTSLHVLLAGFPIF</sequence>
<dbReference type="InterPro" id="IPR041469">
    <property type="entry name" value="Subtilisin-like_FN3"/>
</dbReference>
<organism evidence="16 17">
    <name type="scientific">Lactuca saligna</name>
    <name type="common">Willowleaf lettuce</name>
    <dbReference type="NCBI Taxonomy" id="75948"/>
    <lineage>
        <taxon>Eukaryota</taxon>
        <taxon>Viridiplantae</taxon>
        <taxon>Streptophyta</taxon>
        <taxon>Embryophyta</taxon>
        <taxon>Tracheophyta</taxon>
        <taxon>Spermatophyta</taxon>
        <taxon>Magnoliopsida</taxon>
        <taxon>eudicotyledons</taxon>
        <taxon>Gunneridae</taxon>
        <taxon>Pentapetalae</taxon>
        <taxon>asterids</taxon>
        <taxon>campanulids</taxon>
        <taxon>Asterales</taxon>
        <taxon>Asteraceae</taxon>
        <taxon>Cichorioideae</taxon>
        <taxon>Cichorieae</taxon>
        <taxon>Lactucinae</taxon>
        <taxon>Lactuca</taxon>
    </lineage>
</organism>
<dbReference type="Gene3D" id="3.50.30.30">
    <property type="match status" value="1"/>
</dbReference>
<dbReference type="InterPro" id="IPR010259">
    <property type="entry name" value="S8pro/Inhibitor_I9"/>
</dbReference>
<dbReference type="SUPFAM" id="SSF52025">
    <property type="entry name" value="PA domain"/>
    <property type="match status" value="1"/>
</dbReference>
<reference evidence="16" key="1">
    <citation type="submission" date="2023-04" db="EMBL/GenBank/DDBJ databases">
        <authorList>
            <person name="Vijverberg K."/>
            <person name="Xiong W."/>
            <person name="Schranz E."/>
        </authorList>
    </citation>
    <scope>NUCLEOTIDE SEQUENCE</scope>
</reference>
<dbReference type="InterPro" id="IPR034197">
    <property type="entry name" value="Peptidases_S8_3"/>
</dbReference>
<dbReference type="GO" id="GO:0004252">
    <property type="term" value="F:serine-type endopeptidase activity"/>
    <property type="evidence" value="ECO:0007669"/>
    <property type="project" value="UniProtKB-UniRule"/>
</dbReference>
<evidence type="ECO:0000256" key="11">
    <source>
        <dbReference type="SAM" id="SignalP"/>
    </source>
</evidence>
<dbReference type="Gene3D" id="3.30.70.80">
    <property type="entry name" value="Peptidase S8 propeptide/proteinase inhibitor I9"/>
    <property type="match status" value="1"/>
</dbReference>
<dbReference type="Proteomes" id="UP001177003">
    <property type="component" value="Chromosome 6"/>
</dbReference>
<dbReference type="InterPro" id="IPR000209">
    <property type="entry name" value="Peptidase_S8/S53_dom"/>
</dbReference>
<evidence type="ECO:0000256" key="4">
    <source>
        <dbReference type="ARBA" id="ARBA00022670"/>
    </source>
</evidence>
<feature type="chain" id="PRO_5041249729" description="Subtilisin-like protease" evidence="11">
    <location>
        <begin position="32"/>
        <end position="783"/>
    </location>
</feature>
<dbReference type="InterPro" id="IPR036852">
    <property type="entry name" value="Peptidase_S8/S53_dom_sf"/>
</dbReference>
<gene>
    <name evidence="16" type="ORF">LSALG_LOCUS30567</name>
</gene>
<keyword evidence="3" id="KW-0964">Secreted</keyword>
<dbReference type="AlphaFoldDB" id="A0AA35ZF22"/>
<keyword evidence="8" id="KW-0325">Glycoprotein</keyword>
<evidence type="ECO:0000259" key="15">
    <source>
        <dbReference type="Pfam" id="PF17766"/>
    </source>
</evidence>
<dbReference type="Gene3D" id="3.40.50.200">
    <property type="entry name" value="Peptidase S8/S53 domain"/>
    <property type="match status" value="1"/>
</dbReference>
<evidence type="ECO:0000313" key="16">
    <source>
        <dbReference type="EMBL" id="CAI9291425.1"/>
    </source>
</evidence>
<comment type="similarity">
    <text evidence="2 10">Belongs to the peptidase S8 family.</text>
</comment>
<accession>A0AA35ZF22</accession>
<dbReference type="FunFam" id="3.50.30.30:FF:000005">
    <property type="entry name" value="subtilisin-like protease SBT1.5"/>
    <property type="match status" value="1"/>
</dbReference>
<dbReference type="Pfam" id="PF00082">
    <property type="entry name" value="Peptidase_S8"/>
    <property type="match status" value="1"/>
</dbReference>
<keyword evidence="7 10" id="KW-0720">Serine protease</keyword>
<feature type="active site" description="Charge relay system" evidence="9 10">
    <location>
        <position position="546"/>
    </location>
</feature>
<evidence type="ECO:0000259" key="14">
    <source>
        <dbReference type="Pfam" id="PF05922"/>
    </source>
</evidence>
<dbReference type="Gene3D" id="2.60.40.2310">
    <property type="match status" value="1"/>
</dbReference>
<dbReference type="GO" id="GO:0006508">
    <property type="term" value="P:proteolysis"/>
    <property type="evidence" value="ECO:0007669"/>
    <property type="project" value="UniProtKB-KW"/>
</dbReference>
<dbReference type="Pfam" id="PF17766">
    <property type="entry name" value="fn3_6"/>
    <property type="match status" value="1"/>
</dbReference>
<dbReference type="InterPro" id="IPR015500">
    <property type="entry name" value="Peptidase_S8_subtilisin-rel"/>
</dbReference>
<dbReference type="InterPro" id="IPR037045">
    <property type="entry name" value="S8pro/Inhibitor_I9_sf"/>
</dbReference>
<feature type="domain" description="Subtilisin-like protease fibronectin type-III" evidence="15">
    <location>
        <begin position="660"/>
        <end position="739"/>
    </location>
</feature>
<evidence type="ECO:0000256" key="6">
    <source>
        <dbReference type="ARBA" id="ARBA00022801"/>
    </source>
</evidence>
<proteinExistence type="inferred from homology"/>